<dbReference type="Proteomes" id="UP000266568">
    <property type="component" value="Unassembled WGS sequence"/>
</dbReference>
<feature type="domain" description="N-acetyltransferase" evidence="1">
    <location>
        <begin position="58"/>
        <end position="195"/>
    </location>
</feature>
<dbReference type="EMBL" id="QXDC01000002">
    <property type="protein sequence ID" value="RIA46596.1"/>
    <property type="molecule type" value="Genomic_DNA"/>
</dbReference>
<protein>
    <submittedName>
        <fullName evidence="2">Acetyltransferase (GNAT) family protein</fullName>
    </submittedName>
</protein>
<accession>A0A397PAK1</accession>
<dbReference type="InterPro" id="IPR052523">
    <property type="entry name" value="Trichothecene_AcTrans"/>
</dbReference>
<dbReference type="PANTHER" id="PTHR42791:SF1">
    <property type="entry name" value="N-ACETYLTRANSFERASE DOMAIN-CONTAINING PROTEIN"/>
    <property type="match status" value="1"/>
</dbReference>
<dbReference type="InterPro" id="IPR016181">
    <property type="entry name" value="Acyl_CoA_acyltransferase"/>
</dbReference>
<evidence type="ECO:0000313" key="2">
    <source>
        <dbReference type="EMBL" id="RIA46596.1"/>
    </source>
</evidence>
<keyword evidence="3" id="KW-1185">Reference proteome</keyword>
<evidence type="ECO:0000259" key="1">
    <source>
        <dbReference type="PROSITE" id="PS51186"/>
    </source>
</evidence>
<dbReference type="PROSITE" id="PS51186">
    <property type="entry name" value="GNAT"/>
    <property type="match status" value="1"/>
</dbReference>
<organism evidence="2 3">
    <name type="scientific">Hephaestia caeni</name>
    <dbReference type="NCBI Taxonomy" id="645617"/>
    <lineage>
        <taxon>Bacteria</taxon>
        <taxon>Pseudomonadati</taxon>
        <taxon>Pseudomonadota</taxon>
        <taxon>Alphaproteobacteria</taxon>
        <taxon>Sphingomonadales</taxon>
        <taxon>Sphingomonadaceae</taxon>
        <taxon>Hephaestia</taxon>
    </lineage>
</organism>
<dbReference type="AlphaFoldDB" id="A0A397PAK1"/>
<gene>
    <name evidence="2" type="ORF">DFR49_1141</name>
</gene>
<evidence type="ECO:0000313" key="3">
    <source>
        <dbReference type="Proteomes" id="UP000266568"/>
    </source>
</evidence>
<name>A0A397PAK1_9SPHN</name>
<dbReference type="Gene3D" id="3.40.630.30">
    <property type="match status" value="1"/>
</dbReference>
<dbReference type="RefSeq" id="WP_245968255.1">
    <property type="nucleotide sequence ID" value="NZ_QXDC01000002.1"/>
</dbReference>
<reference evidence="2 3" key="1">
    <citation type="submission" date="2018-08" db="EMBL/GenBank/DDBJ databases">
        <title>Genomic Encyclopedia of Type Strains, Phase IV (KMG-IV): sequencing the most valuable type-strain genomes for metagenomic binning, comparative biology and taxonomic classification.</title>
        <authorList>
            <person name="Goeker M."/>
        </authorList>
    </citation>
    <scope>NUCLEOTIDE SEQUENCE [LARGE SCALE GENOMIC DNA]</scope>
    <source>
        <strain evidence="2 3">DSM 25527</strain>
    </source>
</reference>
<sequence>MTHEVSEAREADREGVAAMLARAFADDPAMRFIFPDPTVRARRMPRLFSLLYKADGPVGMRLMTAGGEAATLWRAPGHAHTGTLAMLREAIPMLHALGGAIGRALSVAGAIEAHQPEGRFWYLHIAGCDPVQQGHGFGGAAVRAGIERAQGEGVPVYLETPLEKNIGFYQGLGFDLTGDWQVPGGGPRFWSMLRV</sequence>
<dbReference type="PANTHER" id="PTHR42791">
    <property type="entry name" value="GNAT FAMILY ACETYLTRANSFERASE"/>
    <property type="match status" value="1"/>
</dbReference>
<keyword evidence="2" id="KW-0808">Transferase</keyword>
<dbReference type="InterPro" id="IPR000182">
    <property type="entry name" value="GNAT_dom"/>
</dbReference>
<proteinExistence type="predicted"/>
<dbReference type="Pfam" id="PF00583">
    <property type="entry name" value="Acetyltransf_1"/>
    <property type="match status" value="1"/>
</dbReference>
<dbReference type="GO" id="GO:0016747">
    <property type="term" value="F:acyltransferase activity, transferring groups other than amino-acyl groups"/>
    <property type="evidence" value="ECO:0007669"/>
    <property type="project" value="InterPro"/>
</dbReference>
<comment type="caution">
    <text evidence="2">The sequence shown here is derived from an EMBL/GenBank/DDBJ whole genome shotgun (WGS) entry which is preliminary data.</text>
</comment>
<dbReference type="SUPFAM" id="SSF55729">
    <property type="entry name" value="Acyl-CoA N-acyltransferases (Nat)"/>
    <property type="match status" value="1"/>
</dbReference>